<accession>A0A517YN10</accession>
<sequence>MSTTAQADFQNKQSFAYKARRKRLAHLMAVIDAAPKPLRILDVGGTDVFWKTMDLAERDDLQFTVLNIFPAETPDERFKWIVGDARDLSQFGTGEFDLVFSNSVIEHVGGPADQQRMADEIRRVGQRYFVQTPNRYFPIEPHFLFPGFQFLPERTKVFLLRRFQLGWFPKAKTEAEAIGYAREIQLLSRREFAAMFPDAQLIDERVAGLTKSFMAVKA</sequence>
<name>A0A517YN10_9BACT</name>
<dbReference type="InterPro" id="IPR029063">
    <property type="entry name" value="SAM-dependent_MTases_sf"/>
</dbReference>
<keyword evidence="2" id="KW-0489">Methyltransferase</keyword>
<reference evidence="2 3" key="1">
    <citation type="submission" date="2019-02" db="EMBL/GenBank/DDBJ databases">
        <title>Deep-cultivation of Planctomycetes and their phenomic and genomic characterization uncovers novel biology.</title>
        <authorList>
            <person name="Wiegand S."/>
            <person name="Jogler M."/>
            <person name="Boedeker C."/>
            <person name="Pinto D."/>
            <person name="Vollmers J."/>
            <person name="Rivas-Marin E."/>
            <person name="Kohn T."/>
            <person name="Peeters S.H."/>
            <person name="Heuer A."/>
            <person name="Rast P."/>
            <person name="Oberbeckmann S."/>
            <person name="Bunk B."/>
            <person name="Jeske O."/>
            <person name="Meyerdierks A."/>
            <person name="Storesund J.E."/>
            <person name="Kallscheuer N."/>
            <person name="Luecker S."/>
            <person name="Lage O.M."/>
            <person name="Pohl T."/>
            <person name="Merkel B.J."/>
            <person name="Hornburger P."/>
            <person name="Mueller R.-W."/>
            <person name="Bruemmer F."/>
            <person name="Labrenz M."/>
            <person name="Spormann A.M."/>
            <person name="Op den Camp H."/>
            <person name="Overmann J."/>
            <person name="Amann R."/>
            <person name="Jetten M.S.M."/>
            <person name="Mascher T."/>
            <person name="Medema M.H."/>
            <person name="Devos D.P."/>
            <person name="Kaster A.-K."/>
            <person name="Ovreas L."/>
            <person name="Rohde M."/>
            <person name="Galperin M.Y."/>
            <person name="Jogler C."/>
        </authorList>
    </citation>
    <scope>NUCLEOTIDE SEQUENCE [LARGE SCALE GENOMIC DNA]</scope>
    <source>
        <strain evidence="2 3">ETA_A8</strain>
    </source>
</reference>
<evidence type="ECO:0000313" key="2">
    <source>
        <dbReference type="EMBL" id="QDU31608.1"/>
    </source>
</evidence>
<dbReference type="RefSeq" id="WP_145099025.1">
    <property type="nucleotide sequence ID" value="NZ_CP036274.1"/>
</dbReference>
<protein>
    <submittedName>
        <fullName evidence="2">Methyltransferase domain protein</fullName>
    </submittedName>
</protein>
<proteinExistence type="predicted"/>
<dbReference type="GO" id="GO:0008757">
    <property type="term" value="F:S-adenosylmethionine-dependent methyltransferase activity"/>
    <property type="evidence" value="ECO:0007669"/>
    <property type="project" value="InterPro"/>
</dbReference>
<dbReference type="KEGG" id="aagg:ETAA8_67680"/>
<dbReference type="Proteomes" id="UP000315017">
    <property type="component" value="Chromosome"/>
</dbReference>
<dbReference type="AlphaFoldDB" id="A0A517YN10"/>
<dbReference type="SUPFAM" id="SSF53335">
    <property type="entry name" value="S-adenosyl-L-methionine-dependent methyltransferases"/>
    <property type="match status" value="1"/>
</dbReference>
<keyword evidence="3" id="KW-1185">Reference proteome</keyword>
<dbReference type="GO" id="GO:0032259">
    <property type="term" value="P:methylation"/>
    <property type="evidence" value="ECO:0007669"/>
    <property type="project" value="UniProtKB-KW"/>
</dbReference>
<keyword evidence="2" id="KW-0808">Transferase</keyword>
<organism evidence="2 3">
    <name type="scientific">Anatilimnocola aggregata</name>
    <dbReference type="NCBI Taxonomy" id="2528021"/>
    <lineage>
        <taxon>Bacteria</taxon>
        <taxon>Pseudomonadati</taxon>
        <taxon>Planctomycetota</taxon>
        <taxon>Planctomycetia</taxon>
        <taxon>Pirellulales</taxon>
        <taxon>Pirellulaceae</taxon>
        <taxon>Anatilimnocola</taxon>
    </lineage>
</organism>
<feature type="domain" description="Methyltransferase type 11" evidence="1">
    <location>
        <begin position="66"/>
        <end position="124"/>
    </location>
</feature>
<dbReference type="Pfam" id="PF08241">
    <property type="entry name" value="Methyltransf_11"/>
    <property type="match status" value="1"/>
</dbReference>
<dbReference type="CDD" id="cd02440">
    <property type="entry name" value="AdoMet_MTases"/>
    <property type="match status" value="1"/>
</dbReference>
<gene>
    <name evidence="2" type="ORF">ETAA8_67680</name>
</gene>
<dbReference type="InterPro" id="IPR013216">
    <property type="entry name" value="Methyltransf_11"/>
</dbReference>
<evidence type="ECO:0000313" key="3">
    <source>
        <dbReference type="Proteomes" id="UP000315017"/>
    </source>
</evidence>
<dbReference type="OrthoDB" id="262045at2"/>
<dbReference type="Gene3D" id="3.40.50.150">
    <property type="entry name" value="Vaccinia Virus protein VP39"/>
    <property type="match status" value="1"/>
</dbReference>
<dbReference type="EMBL" id="CP036274">
    <property type="protein sequence ID" value="QDU31608.1"/>
    <property type="molecule type" value="Genomic_DNA"/>
</dbReference>
<evidence type="ECO:0000259" key="1">
    <source>
        <dbReference type="Pfam" id="PF08241"/>
    </source>
</evidence>